<sequence length="117" mass="13033">MATGVSATTPTEAFVPPHRRVFTFVNTAKTDAPSSTTRVAEWAEVDNVRATCEMHDGVQERVIADSWQKKVEQESDDGNRKENGKTSTSTEDDASTRESGDVEGTEHEQWFQHYSIV</sequence>
<proteinExistence type="predicted"/>
<feature type="region of interest" description="Disordered" evidence="1">
    <location>
        <begin position="62"/>
        <end position="117"/>
    </location>
</feature>
<accession>A0A0A9W567</accession>
<feature type="compositionally biased region" description="Basic and acidic residues" evidence="1">
    <location>
        <begin position="94"/>
        <end position="110"/>
    </location>
</feature>
<reference evidence="2" key="2">
    <citation type="submission" date="2014-07" db="EMBL/GenBank/DDBJ databases">
        <authorList>
            <person name="Hull J."/>
        </authorList>
    </citation>
    <scope>NUCLEOTIDE SEQUENCE</scope>
</reference>
<dbReference type="AlphaFoldDB" id="A0A0A9W567"/>
<evidence type="ECO:0000313" key="2">
    <source>
        <dbReference type="EMBL" id="JAG02964.1"/>
    </source>
</evidence>
<keyword evidence="2" id="KW-0675">Receptor</keyword>
<reference evidence="2" key="1">
    <citation type="journal article" date="2014" name="PLoS ONE">
        <title>Transcriptome-Based Identification of ABC Transporters in the Western Tarnished Plant Bug Lygus hesperus.</title>
        <authorList>
            <person name="Hull J.J."/>
            <person name="Chaney K."/>
            <person name="Geib S.M."/>
            <person name="Fabrick J.A."/>
            <person name="Brent C.S."/>
            <person name="Walsh D."/>
            <person name="Lavine L.C."/>
        </authorList>
    </citation>
    <scope>NUCLEOTIDE SEQUENCE</scope>
</reference>
<gene>
    <name evidence="2" type="primary">Ptpn4_4</name>
    <name evidence="2" type="ORF">CM83_18533</name>
</gene>
<dbReference type="EMBL" id="GBHO01040640">
    <property type="protein sequence ID" value="JAG02964.1"/>
    <property type="molecule type" value="Transcribed_RNA"/>
</dbReference>
<name>A0A0A9W567_LYGHE</name>
<evidence type="ECO:0000256" key="1">
    <source>
        <dbReference type="SAM" id="MobiDB-lite"/>
    </source>
</evidence>
<organism evidence="2">
    <name type="scientific">Lygus hesperus</name>
    <name type="common">Western plant bug</name>
    <dbReference type="NCBI Taxonomy" id="30085"/>
    <lineage>
        <taxon>Eukaryota</taxon>
        <taxon>Metazoa</taxon>
        <taxon>Ecdysozoa</taxon>
        <taxon>Arthropoda</taxon>
        <taxon>Hexapoda</taxon>
        <taxon>Insecta</taxon>
        <taxon>Pterygota</taxon>
        <taxon>Neoptera</taxon>
        <taxon>Paraneoptera</taxon>
        <taxon>Hemiptera</taxon>
        <taxon>Heteroptera</taxon>
        <taxon>Panheteroptera</taxon>
        <taxon>Cimicomorpha</taxon>
        <taxon>Miridae</taxon>
        <taxon>Mirini</taxon>
        <taxon>Lygus</taxon>
    </lineage>
</organism>
<feature type="compositionally biased region" description="Basic and acidic residues" evidence="1">
    <location>
        <begin position="62"/>
        <end position="84"/>
    </location>
</feature>
<protein>
    <submittedName>
        <fullName evidence="2">Tyrosine-protein phosphatase non-receptor type 4</fullName>
    </submittedName>
</protein>